<gene>
    <name evidence="4" type="ORF">E6C50_11920</name>
</gene>
<organism evidence="4 5">
    <name type="scientific">Flavobacterium supellecticarium</name>
    <dbReference type="NCBI Taxonomy" id="2565924"/>
    <lineage>
        <taxon>Bacteria</taxon>
        <taxon>Pseudomonadati</taxon>
        <taxon>Bacteroidota</taxon>
        <taxon>Flavobacteriia</taxon>
        <taxon>Flavobacteriales</taxon>
        <taxon>Flavobacteriaceae</taxon>
        <taxon>Flavobacterium</taxon>
    </lineage>
</organism>
<proteinExistence type="inferred from homology"/>
<dbReference type="Pfam" id="PF00156">
    <property type="entry name" value="Pribosyltran"/>
    <property type="match status" value="1"/>
</dbReference>
<dbReference type="Proteomes" id="UP000307507">
    <property type="component" value="Unassembled WGS sequence"/>
</dbReference>
<dbReference type="AlphaFoldDB" id="A0A4S3ZUK0"/>
<dbReference type="InterPro" id="IPR044005">
    <property type="entry name" value="DZR_2"/>
</dbReference>
<dbReference type="SUPFAM" id="SSF53271">
    <property type="entry name" value="PRTase-like"/>
    <property type="match status" value="1"/>
</dbReference>
<dbReference type="InterPro" id="IPR029057">
    <property type="entry name" value="PRTase-like"/>
</dbReference>
<dbReference type="PANTHER" id="PTHR47505">
    <property type="entry name" value="DNA UTILIZATION PROTEIN YHGH"/>
    <property type="match status" value="1"/>
</dbReference>
<sequence length="227" mass="26182">MIKNLINLLFPPICVGCNSVLLQNEKIICLKCRHELPFTNHPRTNTNMTYKKFYGRLPLVHGSSLLYYRKNGITQQLIHHLKYKGQQEIGALLAEWYVFRFEANPDLQTVTDIIPVPLHPKRLRERGYNQLTTFGRTLADGFHTFYNDQLLYRKRYSKTQTQKTLFGRTETDAELFALRDTNYCHGNHFLLIDDVITTGSTLEACGKQLLKIPGARLSIATIAYTDS</sequence>
<evidence type="ECO:0000313" key="4">
    <source>
        <dbReference type="EMBL" id="THF49448.1"/>
    </source>
</evidence>
<protein>
    <submittedName>
        <fullName evidence="4">ComF family protein</fullName>
    </submittedName>
</protein>
<dbReference type="RefSeq" id="WP_136403456.1">
    <property type="nucleotide sequence ID" value="NZ_SSNZ01000005.1"/>
</dbReference>
<dbReference type="Pfam" id="PF18912">
    <property type="entry name" value="DZR_2"/>
    <property type="match status" value="1"/>
</dbReference>
<feature type="domain" description="Phosphoribosyltransferase" evidence="2">
    <location>
        <begin position="154"/>
        <end position="223"/>
    </location>
</feature>
<dbReference type="InterPro" id="IPR051910">
    <property type="entry name" value="ComF/GntX_DNA_util-trans"/>
</dbReference>
<comment type="caution">
    <text evidence="4">The sequence shown here is derived from an EMBL/GenBank/DDBJ whole genome shotgun (WGS) entry which is preliminary data.</text>
</comment>
<feature type="domain" description="Double zinc ribbon" evidence="3">
    <location>
        <begin position="5"/>
        <end position="42"/>
    </location>
</feature>
<accession>A0A4S3ZUK0</accession>
<comment type="similarity">
    <text evidence="1">Belongs to the ComF/GntX family.</text>
</comment>
<evidence type="ECO:0000313" key="5">
    <source>
        <dbReference type="Proteomes" id="UP000307507"/>
    </source>
</evidence>
<evidence type="ECO:0000259" key="2">
    <source>
        <dbReference type="Pfam" id="PF00156"/>
    </source>
</evidence>
<dbReference type="CDD" id="cd06223">
    <property type="entry name" value="PRTases_typeI"/>
    <property type="match status" value="1"/>
</dbReference>
<name>A0A4S3ZUK0_9FLAO</name>
<dbReference type="Gene3D" id="3.40.50.2020">
    <property type="match status" value="1"/>
</dbReference>
<reference evidence="4 5" key="1">
    <citation type="submission" date="2019-04" db="EMBL/GenBank/DDBJ databases">
        <title>Flavobacterium sp. nov. isolated from construction timber.</title>
        <authorList>
            <person name="Lin S.-Y."/>
            <person name="Chang C.-T."/>
            <person name="Young C.-C."/>
        </authorList>
    </citation>
    <scope>NUCLEOTIDE SEQUENCE [LARGE SCALE GENOMIC DNA]</scope>
    <source>
        <strain evidence="4 5">CC-CTC003</strain>
    </source>
</reference>
<dbReference type="InterPro" id="IPR000836">
    <property type="entry name" value="PRTase_dom"/>
</dbReference>
<evidence type="ECO:0000256" key="1">
    <source>
        <dbReference type="ARBA" id="ARBA00008007"/>
    </source>
</evidence>
<dbReference type="OrthoDB" id="9779910at2"/>
<evidence type="ECO:0000259" key="3">
    <source>
        <dbReference type="Pfam" id="PF18912"/>
    </source>
</evidence>
<dbReference type="EMBL" id="SSNZ01000005">
    <property type="protein sequence ID" value="THF49448.1"/>
    <property type="molecule type" value="Genomic_DNA"/>
</dbReference>
<dbReference type="PANTHER" id="PTHR47505:SF1">
    <property type="entry name" value="DNA UTILIZATION PROTEIN YHGH"/>
    <property type="match status" value="1"/>
</dbReference>
<keyword evidence="5" id="KW-1185">Reference proteome</keyword>